<dbReference type="EMBL" id="BFEA01000477">
    <property type="protein sequence ID" value="GBG84484.1"/>
    <property type="molecule type" value="Genomic_DNA"/>
</dbReference>
<dbReference type="STRING" id="69332.A0A388LQ85"/>
<dbReference type="AlphaFoldDB" id="A0A388LQ85"/>
<reference evidence="9 10" key="1">
    <citation type="journal article" date="2018" name="Cell">
        <title>The Chara Genome: Secondary Complexity and Implications for Plant Terrestrialization.</title>
        <authorList>
            <person name="Nishiyama T."/>
            <person name="Sakayama H."/>
            <person name="Vries J.D."/>
            <person name="Buschmann H."/>
            <person name="Saint-Marcoux D."/>
            <person name="Ullrich K.K."/>
            <person name="Haas F.B."/>
            <person name="Vanderstraeten L."/>
            <person name="Becker D."/>
            <person name="Lang D."/>
            <person name="Vosolsobe S."/>
            <person name="Rombauts S."/>
            <person name="Wilhelmsson P.K.I."/>
            <person name="Janitza P."/>
            <person name="Kern R."/>
            <person name="Heyl A."/>
            <person name="Rumpler F."/>
            <person name="Villalobos L.I.A.C."/>
            <person name="Clay J.M."/>
            <person name="Skokan R."/>
            <person name="Toyoda A."/>
            <person name="Suzuki Y."/>
            <person name="Kagoshima H."/>
            <person name="Schijlen E."/>
            <person name="Tajeshwar N."/>
            <person name="Catarino B."/>
            <person name="Hetherington A.J."/>
            <person name="Saltykova A."/>
            <person name="Bonnot C."/>
            <person name="Breuninger H."/>
            <person name="Symeonidi A."/>
            <person name="Radhakrishnan G.V."/>
            <person name="Van Nieuwerburgh F."/>
            <person name="Deforce D."/>
            <person name="Chang C."/>
            <person name="Karol K.G."/>
            <person name="Hedrich R."/>
            <person name="Ulvskov P."/>
            <person name="Glockner G."/>
            <person name="Delwiche C.F."/>
            <person name="Petrasek J."/>
            <person name="Van de Peer Y."/>
            <person name="Friml J."/>
            <person name="Beilby M."/>
            <person name="Dolan L."/>
            <person name="Kohara Y."/>
            <person name="Sugano S."/>
            <person name="Fujiyama A."/>
            <person name="Delaux P.-M."/>
            <person name="Quint M."/>
            <person name="TheiBen G."/>
            <person name="Hagemann M."/>
            <person name="Harholt J."/>
            <person name="Dunand C."/>
            <person name="Zachgo S."/>
            <person name="Langdale J."/>
            <person name="Maumus F."/>
            <person name="Straeten D.V.D."/>
            <person name="Gould S.B."/>
            <person name="Rensing S.A."/>
        </authorList>
    </citation>
    <scope>NUCLEOTIDE SEQUENCE [LARGE SCALE GENOMIC DNA]</scope>
    <source>
        <strain evidence="9 10">S276</strain>
    </source>
</reference>
<dbReference type="PANTHER" id="PTHR10029:SF3">
    <property type="entry name" value="ACYLPHOSPHATASE-RELATED"/>
    <property type="match status" value="1"/>
</dbReference>
<evidence type="ECO:0000256" key="6">
    <source>
        <dbReference type="RuleBase" id="RU004168"/>
    </source>
</evidence>
<dbReference type="SUPFAM" id="SSF54975">
    <property type="entry name" value="Acylphosphatase/BLUF domain-like"/>
    <property type="match status" value="1"/>
</dbReference>
<feature type="active site" evidence="5">
    <location>
        <position position="46"/>
    </location>
</feature>
<accession>A0A388LQ85</accession>
<feature type="region of interest" description="Disordered" evidence="7">
    <location>
        <begin position="1"/>
        <end position="24"/>
    </location>
</feature>
<evidence type="ECO:0000256" key="3">
    <source>
        <dbReference type="ARBA" id="ARBA00022801"/>
    </source>
</evidence>
<feature type="compositionally biased region" description="Basic and acidic residues" evidence="7">
    <location>
        <begin position="1"/>
        <end position="17"/>
    </location>
</feature>
<dbReference type="OrthoDB" id="7961613at2759"/>
<dbReference type="Pfam" id="PF00708">
    <property type="entry name" value="Acylphosphatase"/>
    <property type="match status" value="1"/>
</dbReference>
<evidence type="ECO:0000256" key="1">
    <source>
        <dbReference type="ARBA" id="ARBA00005614"/>
    </source>
</evidence>
<feature type="active site" evidence="5">
    <location>
        <position position="64"/>
    </location>
</feature>
<dbReference type="PROSITE" id="PS51160">
    <property type="entry name" value="ACYLPHOSPHATASE_3"/>
    <property type="match status" value="1"/>
</dbReference>
<comment type="caution">
    <text evidence="9">The sequence shown here is derived from an EMBL/GenBank/DDBJ whole genome shotgun (WGS) entry which is preliminary data.</text>
</comment>
<dbReference type="Gramene" id="GBG84484">
    <property type="protein sequence ID" value="GBG84484"/>
    <property type="gene ID" value="CBR_g38768"/>
</dbReference>
<proteinExistence type="inferred from homology"/>
<comment type="catalytic activity">
    <reaction evidence="4 5">
        <text>an acyl phosphate + H2O = a carboxylate + phosphate + H(+)</text>
        <dbReference type="Rhea" id="RHEA:14965"/>
        <dbReference type="ChEBI" id="CHEBI:15377"/>
        <dbReference type="ChEBI" id="CHEBI:15378"/>
        <dbReference type="ChEBI" id="CHEBI:29067"/>
        <dbReference type="ChEBI" id="CHEBI:43474"/>
        <dbReference type="ChEBI" id="CHEBI:59918"/>
        <dbReference type="EC" id="3.6.1.7"/>
    </reaction>
</comment>
<evidence type="ECO:0000256" key="2">
    <source>
        <dbReference type="ARBA" id="ARBA00012150"/>
    </source>
</evidence>
<gene>
    <name evidence="9" type="ORF">CBR_g38768</name>
</gene>
<dbReference type="Gene3D" id="3.30.70.100">
    <property type="match status" value="1"/>
</dbReference>
<keyword evidence="10" id="KW-1185">Reference proteome</keyword>
<organism evidence="9 10">
    <name type="scientific">Chara braunii</name>
    <name type="common">Braun's stonewort</name>
    <dbReference type="NCBI Taxonomy" id="69332"/>
    <lineage>
        <taxon>Eukaryota</taxon>
        <taxon>Viridiplantae</taxon>
        <taxon>Streptophyta</taxon>
        <taxon>Charophyceae</taxon>
        <taxon>Charales</taxon>
        <taxon>Characeae</taxon>
        <taxon>Chara</taxon>
    </lineage>
</organism>
<evidence type="ECO:0000259" key="8">
    <source>
        <dbReference type="PROSITE" id="PS51160"/>
    </source>
</evidence>
<dbReference type="EC" id="3.6.1.7" evidence="2 5"/>
<evidence type="ECO:0000313" key="9">
    <source>
        <dbReference type="EMBL" id="GBG84484.1"/>
    </source>
</evidence>
<dbReference type="GO" id="GO:0003998">
    <property type="term" value="F:acylphosphatase activity"/>
    <property type="evidence" value="ECO:0007669"/>
    <property type="project" value="UniProtKB-EC"/>
</dbReference>
<evidence type="ECO:0000256" key="7">
    <source>
        <dbReference type="SAM" id="MobiDB-lite"/>
    </source>
</evidence>
<dbReference type="PANTHER" id="PTHR10029">
    <property type="entry name" value="ACYLPHOSPHATASE"/>
    <property type="match status" value="1"/>
</dbReference>
<dbReference type="PRINTS" id="PR00112">
    <property type="entry name" value="ACYLPHPHTASE"/>
</dbReference>
<evidence type="ECO:0000256" key="5">
    <source>
        <dbReference type="PROSITE-ProRule" id="PRU00520"/>
    </source>
</evidence>
<name>A0A388LQ85_CHABU</name>
<evidence type="ECO:0000256" key="4">
    <source>
        <dbReference type="ARBA" id="ARBA00047645"/>
    </source>
</evidence>
<keyword evidence="3 5" id="KW-0378">Hydrolase</keyword>
<protein>
    <recommendedName>
        <fullName evidence="2 5">acylphosphatase</fullName>
        <ecNumber evidence="2 5">3.6.1.7</ecNumber>
    </recommendedName>
</protein>
<sequence>MALETREGQGKEDRLGSEEEAGTPMKTKLGAFSFEVTGKVQRVFFRESMKEKAESLRIVGWCANTWSQSVVGEVQGNLQALEQMKHWLRFVGSKESRVDKLLTTNEISDLAQLTKSAFTIEPPVFK</sequence>
<dbReference type="InterPro" id="IPR001792">
    <property type="entry name" value="Acylphosphatase-like_dom"/>
</dbReference>
<comment type="similarity">
    <text evidence="1 6">Belongs to the acylphosphatase family.</text>
</comment>
<dbReference type="Proteomes" id="UP000265515">
    <property type="component" value="Unassembled WGS sequence"/>
</dbReference>
<feature type="domain" description="Acylphosphatase-like" evidence="8">
    <location>
        <begin position="31"/>
        <end position="122"/>
    </location>
</feature>
<evidence type="ECO:0000313" key="10">
    <source>
        <dbReference type="Proteomes" id="UP000265515"/>
    </source>
</evidence>
<dbReference type="InterPro" id="IPR020456">
    <property type="entry name" value="Acylphosphatase"/>
</dbReference>
<dbReference type="InterPro" id="IPR036046">
    <property type="entry name" value="Acylphosphatase-like_dom_sf"/>
</dbReference>